<dbReference type="PANTHER" id="PTHR11266">
    <property type="entry name" value="PEROXISOMAL MEMBRANE PROTEIN 2, PXMP2 MPV17"/>
    <property type="match status" value="1"/>
</dbReference>
<evidence type="ECO:0000256" key="4">
    <source>
        <dbReference type="ARBA" id="ARBA00022989"/>
    </source>
</evidence>
<evidence type="ECO:0000313" key="7">
    <source>
        <dbReference type="EMBL" id="KAJ8602278.1"/>
    </source>
</evidence>
<evidence type="ECO:0000256" key="6">
    <source>
        <dbReference type="RuleBase" id="RU363053"/>
    </source>
</evidence>
<keyword evidence="8" id="KW-1185">Reference proteome</keyword>
<protein>
    <submittedName>
        <fullName evidence="7">Uncharacterized protein</fullName>
    </submittedName>
</protein>
<dbReference type="GO" id="GO:0016020">
    <property type="term" value="C:membrane"/>
    <property type="evidence" value="ECO:0007669"/>
    <property type="project" value="UniProtKB-SubCell"/>
</dbReference>
<evidence type="ECO:0000256" key="5">
    <source>
        <dbReference type="ARBA" id="ARBA00023136"/>
    </source>
</evidence>
<evidence type="ECO:0000313" key="8">
    <source>
        <dbReference type="Proteomes" id="UP001230188"/>
    </source>
</evidence>
<keyword evidence="4" id="KW-1133">Transmembrane helix</keyword>
<dbReference type="Pfam" id="PF04117">
    <property type="entry name" value="Mpv17_PMP22"/>
    <property type="match status" value="1"/>
</dbReference>
<dbReference type="EMBL" id="JAQMWT010000388">
    <property type="protein sequence ID" value="KAJ8602278.1"/>
    <property type="molecule type" value="Genomic_DNA"/>
</dbReference>
<name>A0AAD7XK19_9STRA</name>
<dbReference type="PROSITE" id="PS51257">
    <property type="entry name" value="PROKAR_LIPOPROTEIN"/>
    <property type="match status" value="1"/>
</dbReference>
<dbReference type="GO" id="GO:0005737">
    <property type="term" value="C:cytoplasm"/>
    <property type="evidence" value="ECO:0007669"/>
    <property type="project" value="TreeGrafter"/>
</dbReference>
<evidence type="ECO:0000256" key="3">
    <source>
        <dbReference type="ARBA" id="ARBA00022692"/>
    </source>
</evidence>
<gene>
    <name evidence="7" type="ORF">CTAYLR_003684</name>
</gene>
<proteinExistence type="inferred from homology"/>
<dbReference type="AlphaFoldDB" id="A0AAD7XK19"/>
<dbReference type="InterPro" id="IPR007248">
    <property type="entry name" value="Mpv17_PMP22"/>
</dbReference>
<organism evidence="7 8">
    <name type="scientific">Chrysophaeum taylorii</name>
    <dbReference type="NCBI Taxonomy" id="2483200"/>
    <lineage>
        <taxon>Eukaryota</taxon>
        <taxon>Sar</taxon>
        <taxon>Stramenopiles</taxon>
        <taxon>Ochrophyta</taxon>
        <taxon>Pelagophyceae</taxon>
        <taxon>Pelagomonadales</taxon>
        <taxon>Pelagomonadaceae</taxon>
        <taxon>Chrysophaeum</taxon>
    </lineage>
</organism>
<sequence>MAFLVARYLEALRRRPLETNCASAMVVTSCGDVISQILERREWDAVRTAKLSLWGAVWMGPSSTLWFRWLERFGGGARGLAIKVALNQSTMAPLTNGLFYLYSELWGPFATLRQRYSTRMTNEFAATMLASVSVWVPTQTFNFAVVPPFLRPLFLNVAFVLWTAHLSYRGHKTYDCDADSEPQ</sequence>
<keyword evidence="5" id="KW-0472">Membrane</keyword>
<reference evidence="7" key="1">
    <citation type="submission" date="2023-01" db="EMBL/GenBank/DDBJ databases">
        <title>Metagenome sequencing of chrysophaentin producing Chrysophaeum taylorii.</title>
        <authorList>
            <person name="Davison J."/>
            <person name="Bewley C."/>
        </authorList>
    </citation>
    <scope>NUCLEOTIDE SEQUENCE</scope>
    <source>
        <strain evidence="7">NIES-1699</strain>
    </source>
</reference>
<accession>A0AAD7XK19</accession>
<comment type="caution">
    <text evidence="7">The sequence shown here is derived from an EMBL/GenBank/DDBJ whole genome shotgun (WGS) entry which is preliminary data.</text>
</comment>
<comment type="subcellular location">
    <subcellularLocation>
        <location evidence="1">Membrane</location>
        <topology evidence="1">Multi-pass membrane protein</topology>
    </subcellularLocation>
</comment>
<comment type="similarity">
    <text evidence="2 6">Belongs to the peroxisomal membrane protein PXMP2/4 family.</text>
</comment>
<evidence type="ECO:0000256" key="1">
    <source>
        <dbReference type="ARBA" id="ARBA00004141"/>
    </source>
</evidence>
<keyword evidence="3" id="KW-0812">Transmembrane</keyword>
<dbReference type="Proteomes" id="UP001230188">
    <property type="component" value="Unassembled WGS sequence"/>
</dbReference>
<evidence type="ECO:0000256" key="2">
    <source>
        <dbReference type="ARBA" id="ARBA00006824"/>
    </source>
</evidence>